<name>A0AAV9L9Y4_9SOLN</name>
<feature type="compositionally biased region" description="Polar residues" evidence="1">
    <location>
        <begin position="107"/>
        <end position="127"/>
    </location>
</feature>
<dbReference type="EMBL" id="JAWPEI010000007">
    <property type="protein sequence ID" value="KAK4722273.1"/>
    <property type="molecule type" value="Genomic_DNA"/>
</dbReference>
<comment type="caution">
    <text evidence="2">The sequence shown here is derived from an EMBL/GenBank/DDBJ whole genome shotgun (WGS) entry which is preliminary data.</text>
</comment>
<protein>
    <submittedName>
        <fullName evidence="2">Uncharacterized protein</fullName>
    </submittedName>
</protein>
<evidence type="ECO:0000313" key="2">
    <source>
        <dbReference type="EMBL" id="KAK4722273.1"/>
    </source>
</evidence>
<reference evidence="2 3" key="1">
    <citation type="submission" date="2023-10" db="EMBL/GenBank/DDBJ databases">
        <title>Genome-Wide Identification Analysis in wild type Solanum Pinnatisectum Reveals Some Genes Defensing Phytophthora Infestans.</title>
        <authorList>
            <person name="Sun C."/>
        </authorList>
    </citation>
    <scope>NUCLEOTIDE SEQUENCE [LARGE SCALE GENOMIC DNA]</scope>
    <source>
        <strain evidence="2">LQN</strain>
        <tissue evidence="2">Leaf</tissue>
    </source>
</reference>
<feature type="region of interest" description="Disordered" evidence="1">
    <location>
        <begin position="106"/>
        <end position="127"/>
    </location>
</feature>
<dbReference type="Proteomes" id="UP001311915">
    <property type="component" value="Unassembled WGS sequence"/>
</dbReference>
<gene>
    <name evidence="2" type="ORF">R3W88_012506</name>
</gene>
<keyword evidence="3" id="KW-1185">Reference proteome</keyword>
<evidence type="ECO:0000313" key="3">
    <source>
        <dbReference type="Proteomes" id="UP001311915"/>
    </source>
</evidence>
<sequence length="175" mass="19823">MSSSESSGMTVDDNVDLTIDEVESSISFVLANRRMQQQQITFDSSFSNFQPEVINPQENLLLQNHWRNMSHGMLYAASPIINQPSQLNFAQSQNLSAEAYYPPGQRQRLSYGSSSRAESLGTQLRQDSPQIPRLITNNLYDPSYAARGLPMDPHLRMFLTNPDFLIIPEPNQSKR</sequence>
<dbReference type="AlphaFoldDB" id="A0AAV9L9Y4"/>
<proteinExistence type="predicted"/>
<evidence type="ECO:0000256" key="1">
    <source>
        <dbReference type="SAM" id="MobiDB-lite"/>
    </source>
</evidence>
<accession>A0AAV9L9Y4</accession>
<organism evidence="2 3">
    <name type="scientific">Solanum pinnatisectum</name>
    <name type="common">tansyleaf nightshade</name>
    <dbReference type="NCBI Taxonomy" id="50273"/>
    <lineage>
        <taxon>Eukaryota</taxon>
        <taxon>Viridiplantae</taxon>
        <taxon>Streptophyta</taxon>
        <taxon>Embryophyta</taxon>
        <taxon>Tracheophyta</taxon>
        <taxon>Spermatophyta</taxon>
        <taxon>Magnoliopsida</taxon>
        <taxon>eudicotyledons</taxon>
        <taxon>Gunneridae</taxon>
        <taxon>Pentapetalae</taxon>
        <taxon>asterids</taxon>
        <taxon>lamiids</taxon>
        <taxon>Solanales</taxon>
        <taxon>Solanaceae</taxon>
        <taxon>Solanoideae</taxon>
        <taxon>Solaneae</taxon>
        <taxon>Solanum</taxon>
    </lineage>
</organism>